<proteinExistence type="predicted"/>
<evidence type="ECO:0000313" key="1">
    <source>
        <dbReference type="EMBL" id="PEN97798.1"/>
    </source>
</evidence>
<gene>
    <name evidence="1" type="ORF">CN553_12160</name>
</gene>
<dbReference type="RefSeq" id="WP_098126397.1">
    <property type="nucleotide sequence ID" value="NZ_NUAN01000071.1"/>
</dbReference>
<dbReference type="AlphaFoldDB" id="A0A9X6YM98"/>
<accession>A0A9X6YM98</accession>
<protein>
    <submittedName>
        <fullName evidence="1">Uncharacterized protein</fullName>
    </submittedName>
</protein>
<reference evidence="1 2" key="1">
    <citation type="submission" date="2017-09" db="EMBL/GenBank/DDBJ databases">
        <title>Large-scale bioinformatics analysis of Bacillus genomes uncovers conserved roles of natural products in bacterial physiology.</title>
        <authorList>
            <consortium name="Agbiome Team Llc"/>
            <person name="Bleich R.M."/>
            <person name="Kirk G.J."/>
            <person name="Santa Maria K.C."/>
            <person name="Allen S.E."/>
            <person name="Farag S."/>
            <person name="Shank E.A."/>
            <person name="Bowers A."/>
        </authorList>
    </citation>
    <scope>NUCLEOTIDE SEQUENCE [LARGE SCALE GENOMIC DNA]</scope>
    <source>
        <strain evidence="1 2">AFS027647</strain>
    </source>
</reference>
<organism evidence="1 2">
    <name type="scientific">Bacillus cereus</name>
    <dbReference type="NCBI Taxonomy" id="1396"/>
    <lineage>
        <taxon>Bacteria</taxon>
        <taxon>Bacillati</taxon>
        <taxon>Bacillota</taxon>
        <taxon>Bacilli</taxon>
        <taxon>Bacillales</taxon>
        <taxon>Bacillaceae</taxon>
        <taxon>Bacillus</taxon>
        <taxon>Bacillus cereus group</taxon>
    </lineage>
</organism>
<sequence>MKKAITWVVNEFGDVEVFLGELDLNETAEASCDYYFHKESNRDKFFEIIGVHEYEIGDWDSAVFDERIPELYTGV</sequence>
<dbReference type="EMBL" id="NUAN01000071">
    <property type="protein sequence ID" value="PEN97798.1"/>
    <property type="molecule type" value="Genomic_DNA"/>
</dbReference>
<comment type="caution">
    <text evidence="1">The sequence shown here is derived from an EMBL/GenBank/DDBJ whole genome shotgun (WGS) entry which is preliminary data.</text>
</comment>
<dbReference type="Proteomes" id="UP000220691">
    <property type="component" value="Unassembled WGS sequence"/>
</dbReference>
<evidence type="ECO:0000313" key="2">
    <source>
        <dbReference type="Proteomes" id="UP000220691"/>
    </source>
</evidence>
<name>A0A9X6YM98_BACCE</name>